<dbReference type="GO" id="GO:0046820">
    <property type="term" value="F:4-amino-4-deoxychorismate synthase activity"/>
    <property type="evidence" value="ECO:0007669"/>
    <property type="project" value="TreeGrafter"/>
</dbReference>
<dbReference type="KEGG" id="cpi:Cpin_7048"/>
<dbReference type="GO" id="GO:0000162">
    <property type="term" value="P:L-tryptophan biosynthetic process"/>
    <property type="evidence" value="ECO:0007669"/>
    <property type="project" value="TreeGrafter"/>
</dbReference>
<reference evidence="2 3" key="2">
    <citation type="journal article" date="2010" name="Stand. Genomic Sci.">
        <title>Complete genome sequence of Chitinophaga pinensis type strain (UQM 2034).</title>
        <authorList>
            <person name="Glavina Del Rio T."/>
            <person name="Abt B."/>
            <person name="Spring S."/>
            <person name="Lapidus A."/>
            <person name="Nolan M."/>
            <person name="Tice H."/>
            <person name="Copeland A."/>
            <person name="Cheng J.F."/>
            <person name="Chen F."/>
            <person name="Bruce D."/>
            <person name="Goodwin L."/>
            <person name="Pitluck S."/>
            <person name="Ivanova N."/>
            <person name="Mavromatis K."/>
            <person name="Mikhailova N."/>
            <person name="Pati A."/>
            <person name="Chen A."/>
            <person name="Palaniappan K."/>
            <person name="Land M."/>
            <person name="Hauser L."/>
            <person name="Chang Y.J."/>
            <person name="Jeffries C.D."/>
            <person name="Chain P."/>
            <person name="Saunders E."/>
            <person name="Detter J.C."/>
            <person name="Brettin T."/>
            <person name="Rohde M."/>
            <person name="Goker M."/>
            <person name="Bristow J."/>
            <person name="Eisen J.A."/>
            <person name="Markowitz V."/>
            <person name="Hugenholtz P."/>
            <person name="Kyrpides N.C."/>
            <person name="Klenk H.P."/>
            <person name="Lucas S."/>
        </authorList>
    </citation>
    <scope>NUCLEOTIDE SEQUENCE [LARGE SCALE GENOMIC DNA]</scope>
    <source>
        <strain evidence="3">ATCC 43595 / DSM 2588 / LMG 13176 / NBRC 15968 / NCIMB 11800 / UQM 2034</strain>
    </source>
</reference>
<dbReference type="InterPro" id="IPR015890">
    <property type="entry name" value="Chorismate_C"/>
</dbReference>
<dbReference type="InterPro" id="IPR019999">
    <property type="entry name" value="Anth_synth_I-like"/>
</dbReference>
<dbReference type="OrthoDB" id="9803598at2"/>
<dbReference type="PANTHER" id="PTHR11236:SF50">
    <property type="entry name" value="AMINODEOXYCHORISMATE SYNTHASE COMPONENT 1"/>
    <property type="match status" value="1"/>
</dbReference>
<dbReference type="InterPro" id="IPR005801">
    <property type="entry name" value="ADC_synthase"/>
</dbReference>
<evidence type="ECO:0000313" key="2">
    <source>
        <dbReference type="EMBL" id="ACU64449.1"/>
    </source>
</evidence>
<accession>A0A979GBE7</accession>
<dbReference type="Pfam" id="PF00425">
    <property type="entry name" value="Chorismate_bind"/>
    <property type="match status" value="1"/>
</dbReference>
<dbReference type="Gene3D" id="3.60.120.10">
    <property type="entry name" value="Anthranilate synthase"/>
    <property type="match status" value="1"/>
</dbReference>
<reference evidence="3" key="1">
    <citation type="submission" date="2009-08" db="EMBL/GenBank/DDBJ databases">
        <title>The complete genome of Chitinophaga pinensis DSM 2588.</title>
        <authorList>
            <consortium name="US DOE Joint Genome Institute (JGI-PGF)"/>
            <person name="Lucas S."/>
            <person name="Copeland A."/>
            <person name="Lapidus A."/>
            <person name="Glavina del Rio T."/>
            <person name="Dalin E."/>
            <person name="Tice H."/>
            <person name="Bruce D."/>
            <person name="Goodwin L."/>
            <person name="Pitluck S."/>
            <person name="Kyrpides N."/>
            <person name="Mavromatis K."/>
            <person name="Ivanova N."/>
            <person name="Mikhailova N."/>
            <person name="Sims D."/>
            <person name="Meinche L."/>
            <person name="Brettin T."/>
            <person name="Detter J.C."/>
            <person name="Han C."/>
            <person name="Larimer F."/>
            <person name="Land M."/>
            <person name="Hauser L."/>
            <person name="Markowitz V."/>
            <person name="Cheng J.-F."/>
            <person name="Hugenholtz P."/>
            <person name="Woyke T."/>
            <person name="Wu D."/>
            <person name="Spring S."/>
            <person name="Klenk H.-P."/>
            <person name="Eisen J.A."/>
        </authorList>
    </citation>
    <scope>NUCLEOTIDE SEQUENCE [LARGE SCALE GENOMIC DNA]</scope>
    <source>
        <strain evidence="3">ATCC 43595 / DSM 2588 / LMG 13176 / NBRC 15968 / NCIMB 11800 / UQM 2034</strain>
    </source>
</reference>
<name>A0A979GBE7_CHIPD</name>
<proteinExistence type="predicted"/>
<protein>
    <submittedName>
        <fullName evidence="2">Chorismate binding-like protein</fullName>
    </submittedName>
</protein>
<feature type="domain" description="Chorismate-utilising enzyme C-terminal" evidence="1">
    <location>
        <begin position="145"/>
        <end position="402"/>
    </location>
</feature>
<evidence type="ECO:0000313" key="3">
    <source>
        <dbReference type="Proteomes" id="UP000002215"/>
    </source>
</evidence>
<dbReference type="AlphaFoldDB" id="A0A979GBE7"/>
<dbReference type="PRINTS" id="PR00095">
    <property type="entry name" value="ANTSNTHASEI"/>
</dbReference>
<evidence type="ECO:0000259" key="1">
    <source>
        <dbReference type="Pfam" id="PF00425"/>
    </source>
</evidence>
<dbReference type="Proteomes" id="UP000002215">
    <property type="component" value="Chromosome"/>
</dbReference>
<gene>
    <name evidence="2" type="ordered locus">Cpin_7048</name>
</gene>
<dbReference type="SUPFAM" id="SSF56322">
    <property type="entry name" value="ADC synthase"/>
    <property type="match status" value="1"/>
</dbReference>
<dbReference type="EMBL" id="CP001699">
    <property type="protein sequence ID" value="ACU64449.1"/>
    <property type="molecule type" value="Genomic_DNA"/>
</dbReference>
<sequence>MLNWSNQFNICCFLDNNNYASIYHQNEAMLAADALDTLSCQAGNAFSSLQQYHQTHQDWLFGHLAYDLKNETFTGLFSHNKDGIDFPDLFFFRPRIIMLLSGHEVRIGGWDMDENAARDIYAQCTAAPVHVTQHTPGGTVQVHLDKQQYLDAVKGLQDHIHRGDCYEVNFCRENFITDITLDPLSLFEKLNKVSPSPFAAYYRTNDLYMACSSPERFMQKHGAEVISQPIKGTIRRADNPVVDEQRRKELQQNSKERAENVMVVDLVRNDLSHTAQRGSVEVTELFGIYSFAQVHHMISTVRAIPEANLPFTEVIRQAFPMGSMTGAPKLSVLQLIEQYEKSRRGLFSGALGYITPEGDFDFNVVIRSILYNASRRYLSFTTGSAITYYADPVKEWEECLLKAEAMKKILEG</sequence>
<dbReference type="PANTHER" id="PTHR11236">
    <property type="entry name" value="AMINOBENZOATE/ANTHRANILATE SYNTHASE"/>
    <property type="match status" value="1"/>
</dbReference>
<organism evidence="2 3">
    <name type="scientific">Chitinophaga pinensis (strain ATCC 43595 / DSM 2588 / LMG 13176 / NBRC 15968 / NCIMB 11800 / UQM 2034)</name>
    <dbReference type="NCBI Taxonomy" id="485918"/>
    <lineage>
        <taxon>Bacteria</taxon>
        <taxon>Pseudomonadati</taxon>
        <taxon>Bacteroidota</taxon>
        <taxon>Chitinophagia</taxon>
        <taxon>Chitinophagales</taxon>
        <taxon>Chitinophagaceae</taxon>
        <taxon>Chitinophaga</taxon>
    </lineage>
</organism>